<dbReference type="AlphaFoldDB" id="A0A2I1GQ71"/>
<sequence>MIHEREYVKVRYFNIIPRTTSAESYIGEKMFPSNAKPNRGSHCLVNGIGFIGRYQRLGSCLRIHKIRDRKKSNIDFPSTLLIIFLLISTRLPPSIIFNLIDTHRIKI</sequence>
<accession>A0A2I1GQ71</accession>
<evidence type="ECO:0000313" key="3">
    <source>
        <dbReference type="Proteomes" id="UP000234323"/>
    </source>
</evidence>
<reference evidence="2 3" key="1">
    <citation type="submission" date="2015-10" db="EMBL/GenBank/DDBJ databases">
        <title>Genome analyses suggest a sexual origin of heterokaryosis in a supposedly ancient asexual fungus.</title>
        <authorList>
            <person name="Ropars J."/>
            <person name="Sedzielewska K."/>
            <person name="Noel J."/>
            <person name="Charron P."/>
            <person name="Farinelli L."/>
            <person name="Marton T."/>
            <person name="Kruger M."/>
            <person name="Pelin A."/>
            <person name="Brachmann A."/>
            <person name="Corradi N."/>
        </authorList>
    </citation>
    <scope>NUCLEOTIDE SEQUENCE [LARGE SCALE GENOMIC DNA]</scope>
    <source>
        <strain evidence="2 3">A4</strain>
    </source>
</reference>
<comment type="caution">
    <text evidence="2">The sequence shown here is derived from an EMBL/GenBank/DDBJ whole genome shotgun (WGS) entry which is preliminary data.</text>
</comment>
<gene>
    <name evidence="2" type="ORF">RhiirA4_234225</name>
</gene>
<keyword evidence="1" id="KW-0812">Transmembrane</keyword>
<name>A0A2I1GQ71_9GLOM</name>
<organism evidence="2 3">
    <name type="scientific">Rhizophagus irregularis</name>
    <dbReference type="NCBI Taxonomy" id="588596"/>
    <lineage>
        <taxon>Eukaryota</taxon>
        <taxon>Fungi</taxon>
        <taxon>Fungi incertae sedis</taxon>
        <taxon>Mucoromycota</taxon>
        <taxon>Glomeromycotina</taxon>
        <taxon>Glomeromycetes</taxon>
        <taxon>Glomerales</taxon>
        <taxon>Glomeraceae</taxon>
        <taxon>Rhizophagus</taxon>
    </lineage>
</organism>
<keyword evidence="1" id="KW-0472">Membrane</keyword>
<evidence type="ECO:0000313" key="2">
    <source>
        <dbReference type="EMBL" id="PKY48791.1"/>
    </source>
</evidence>
<dbReference type="Proteomes" id="UP000234323">
    <property type="component" value="Unassembled WGS sequence"/>
</dbReference>
<keyword evidence="3" id="KW-1185">Reference proteome</keyword>
<proteinExistence type="predicted"/>
<feature type="transmembrane region" description="Helical" evidence="1">
    <location>
        <begin position="80"/>
        <end position="100"/>
    </location>
</feature>
<dbReference type="EMBL" id="LLXI01000672">
    <property type="protein sequence ID" value="PKY48791.1"/>
    <property type="molecule type" value="Genomic_DNA"/>
</dbReference>
<keyword evidence="1" id="KW-1133">Transmembrane helix</keyword>
<protein>
    <submittedName>
        <fullName evidence="2">Uncharacterized protein</fullName>
    </submittedName>
</protein>
<evidence type="ECO:0000256" key="1">
    <source>
        <dbReference type="SAM" id="Phobius"/>
    </source>
</evidence>